<feature type="domain" description="Helicase ATP-binding" evidence="2">
    <location>
        <begin position="115"/>
        <end position="293"/>
    </location>
</feature>
<feature type="region of interest" description="Disordered" evidence="1">
    <location>
        <begin position="399"/>
        <end position="423"/>
    </location>
</feature>
<protein>
    <recommendedName>
        <fullName evidence="2">Helicase ATP-binding domain-containing protein</fullName>
    </recommendedName>
</protein>
<accession>J5T105</accession>
<dbReference type="SUPFAM" id="SSF52540">
    <property type="entry name" value="P-loop containing nucleoside triphosphate hydrolases"/>
    <property type="match status" value="1"/>
</dbReference>
<dbReference type="RefSeq" id="XP_014180822.1">
    <property type="nucleotide sequence ID" value="XM_014325347.1"/>
</dbReference>
<dbReference type="InterPro" id="IPR014001">
    <property type="entry name" value="Helicase_ATP-bd"/>
</dbReference>
<evidence type="ECO:0000259" key="2">
    <source>
        <dbReference type="SMART" id="SM00487"/>
    </source>
</evidence>
<proteinExistence type="predicted"/>
<evidence type="ECO:0000256" key="1">
    <source>
        <dbReference type="SAM" id="MobiDB-lite"/>
    </source>
</evidence>
<feature type="region of interest" description="Disordered" evidence="1">
    <location>
        <begin position="43"/>
        <end position="104"/>
    </location>
</feature>
<comment type="caution">
    <text evidence="3">The sequence shown here is derived from an EMBL/GenBank/DDBJ whole genome shotgun (WGS) entry which is preliminary data.</text>
</comment>
<name>J5T105_TRIAS</name>
<dbReference type="InterPro" id="IPR027417">
    <property type="entry name" value="P-loop_NTPase"/>
</dbReference>
<gene>
    <name evidence="3" type="ORF">A1Q1_02402</name>
</gene>
<evidence type="ECO:0000313" key="4">
    <source>
        <dbReference type="Proteomes" id="UP000002748"/>
    </source>
</evidence>
<reference evidence="3 4" key="1">
    <citation type="journal article" date="2012" name="Eukaryot. Cell">
        <title>Draft genome sequence of CBS 2479, the standard type strain of Trichosporon asahii.</title>
        <authorList>
            <person name="Yang R.Y."/>
            <person name="Li H.T."/>
            <person name="Zhu H."/>
            <person name="Zhou G.P."/>
            <person name="Wang M."/>
            <person name="Wang L."/>
        </authorList>
    </citation>
    <scope>NUCLEOTIDE SEQUENCE [LARGE SCALE GENOMIC DNA]</scope>
    <source>
        <strain evidence="4">ATCC 90039 / CBS 2479 / JCM 2466 / KCTC 7840 / NCYC 2677 / UAMH 7654</strain>
    </source>
</reference>
<dbReference type="HOGENOM" id="CLU_425134_0_0_1"/>
<evidence type="ECO:0000313" key="3">
    <source>
        <dbReference type="EMBL" id="EJT48581.1"/>
    </source>
</evidence>
<dbReference type="KEGG" id="tasa:A1Q1_02402"/>
<sequence length="603" mass="65845">MSSALTRSVFRITRQAPSRLRLTPTPLRALHVSARRWEEAELATAELSTPAPTTQTAAALEQTSGTPTSTTSQGETAPSPTEATEPPTEDVPEQAAVETASDGPSAYDAWTEFPDIKAPTPAQLAFLLTIQRGASDVYFKDTMGRGKTFSVVLAALSLVLNGKKALILVPTPHLAKQVEDLCLRLLEVTMERPPMWTTLLPEEHEPEEEVSRPLVIATPKTYLESQVDFNPDWILVDEPDHMLGPLPPRHGDPKRLAHHPIFKHPPPLVAVMNELLDIRPVRTDRRKPDGKIYVDQSQRRDIRTAWSSATLQTKLKSFVYRHGWVRGAADLNWTSTASAEQQAVRENMEAIAEQIGGITDNSMGVRPEHYAIEVGPTGAMRPISQEEVEAEFAAAAEARTEARMRRERGEVEDTRRERGAGKEEALAIRHSPVFTEAVALLQATAPPPDGKYALFLPPSGASLTKLADELESLGVPSLPLVPEVIEAGIAAPMPGLNPVLIASRESLTGLHLPELHTVYLVNGLDVAGLSKSQRQFGGKTERTTSYARIAGRLGRLGTSIEGKPQRVISLLPAGSTERYSLVNALEGMDEELSEWKDVDLSTL</sequence>
<organism evidence="3 4">
    <name type="scientific">Trichosporon asahii var. asahii (strain ATCC 90039 / CBS 2479 / JCM 2466 / KCTC 7840 / NBRC 103889/ NCYC 2677 / UAMH 7654)</name>
    <name type="common">Yeast</name>
    <dbReference type="NCBI Taxonomy" id="1186058"/>
    <lineage>
        <taxon>Eukaryota</taxon>
        <taxon>Fungi</taxon>
        <taxon>Dikarya</taxon>
        <taxon>Basidiomycota</taxon>
        <taxon>Agaricomycotina</taxon>
        <taxon>Tremellomycetes</taxon>
        <taxon>Trichosporonales</taxon>
        <taxon>Trichosporonaceae</taxon>
        <taxon>Trichosporon</taxon>
    </lineage>
</organism>
<feature type="compositionally biased region" description="Low complexity" evidence="1">
    <location>
        <begin position="43"/>
        <end position="86"/>
    </location>
</feature>
<dbReference type="GO" id="GO:0003676">
    <property type="term" value="F:nucleic acid binding"/>
    <property type="evidence" value="ECO:0007669"/>
    <property type="project" value="InterPro"/>
</dbReference>
<dbReference type="GeneID" id="25985916"/>
<dbReference type="EMBL" id="ALBS01000198">
    <property type="protein sequence ID" value="EJT48581.1"/>
    <property type="molecule type" value="Genomic_DNA"/>
</dbReference>
<dbReference type="Pfam" id="PF00270">
    <property type="entry name" value="DEAD"/>
    <property type="match status" value="1"/>
</dbReference>
<dbReference type="Proteomes" id="UP000002748">
    <property type="component" value="Unassembled WGS sequence"/>
</dbReference>
<dbReference type="AlphaFoldDB" id="J5T105"/>
<dbReference type="SMART" id="SM00487">
    <property type="entry name" value="DEXDc"/>
    <property type="match status" value="1"/>
</dbReference>
<dbReference type="GO" id="GO:0005524">
    <property type="term" value="F:ATP binding"/>
    <property type="evidence" value="ECO:0007669"/>
    <property type="project" value="InterPro"/>
</dbReference>
<dbReference type="OrthoDB" id="10256233at2759"/>
<dbReference type="VEuPathDB" id="FungiDB:A1Q1_02402"/>
<dbReference type="Gene3D" id="3.40.50.300">
    <property type="entry name" value="P-loop containing nucleotide triphosphate hydrolases"/>
    <property type="match status" value="1"/>
</dbReference>
<dbReference type="InterPro" id="IPR011545">
    <property type="entry name" value="DEAD/DEAH_box_helicase_dom"/>
</dbReference>